<feature type="compositionally biased region" description="Polar residues" evidence="6">
    <location>
        <begin position="737"/>
        <end position="746"/>
    </location>
</feature>
<dbReference type="AlphaFoldDB" id="A0A7N5K094"/>
<feature type="compositionally biased region" description="Basic and acidic residues" evidence="6">
    <location>
        <begin position="557"/>
        <end position="570"/>
    </location>
</feature>
<feature type="region of interest" description="Disordered" evidence="6">
    <location>
        <begin position="361"/>
        <end position="532"/>
    </location>
</feature>
<organism evidence="8 9">
    <name type="scientific">Ailuropoda melanoleuca</name>
    <name type="common">Giant panda</name>
    <dbReference type="NCBI Taxonomy" id="9646"/>
    <lineage>
        <taxon>Eukaryota</taxon>
        <taxon>Metazoa</taxon>
        <taxon>Chordata</taxon>
        <taxon>Craniata</taxon>
        <taxon>Vertebrata</taxon>
        <taxon>Euteleostomi</taxon>
        <taxon>Mammalia</taxon>
        <taxon>Eutheria</taxon>
        <taxon>Laurasiatheria</taxon>
        <taxon>Carnivora</taxon>
        <taxon>Caniformia</taxon>
        <taxon>Ursidae</taxon>
        <taxon>Ailuropoda</taxon>
    </lineage>
</organism>
<dbReference type="PANTHER" id="PTHR14555">
    <property type="entry name" value="MYELIN-ASSOCIATED OLIGODENDROCYTIC BASIC PROTEIN MOBP -RELATED"/>
    <property type="match status" value="1"/>
</dbReference>
<reference evidence="8" key="2">
    <citation type="submission" date="2025-08" db="UniProtKB">
        <authorList>
            <consortium name="Ensembl"/>
        </authorList>
    </citation>
    <scope>IDENTIFICATION</scope>
</reference>
<dbReference type="GO" id="GO:0003779">
    <property type="term" value="F:actin binding"/>
    <property type="evidence" value="ECO:0007669"/>
    <property type="project" value="TreeGrafter"/>
</dbReference>
<name>A0A7N5K094_AILME</name>
<dbReference type="GO" id="GO:0048471">
    <property type="term" value="C:perinuclear region of cytoplasm"/>
    <property type="evidence" value="ECO:0007669"/>
    <property type="project" value="UniProtKB-SubCell"/>
</dbReference>
<keyword evidence="2" id="KW-0963">Cytoplasm</keyword>
<feature type="region of interest" description="Disordered" evidence="6">
    <location>
        <begin position="264"/>
        <end position="286"/>
    </location>
</feature>
<dbReference type="Pfam" id="PF04698">
    <property type="entry name" value="Rab_eff_C"/>
    <property type="match status" value="2"/>
</dbReference>
<dbReference type="InterPro" id="IPR051745">
    <property type="entry name" value="Intracell_Transport_Effector"/>
</dbReference>
<dbReference type="Gene3D" id="3.30.40.10">
    <property type="entry name" value="Zinc/RING finger domain, C3HC4 (zinc finger)"/>
    <property type="match status" value="1"/>
</dbReference>
<keyword evidence="3" id="KW-0479">Metal-binding</keyword>
<dbReference type="PROSITE" id="PS50916">
    <property type="entry name" value="RABBD"/>
    <property type="match status" value="1"/>
</dbReference>
<dbReference type="PANTHER" id="PTHR14555:SF6">
    <property type="entry name" value="RAB EFFECTOR MYRIP"/>
    <property type="match status" value="1"/>
</dbReference>
<dbReference type="GO" id="GO:0030864">
    <property type="term" value="C:cortical actin cytoskeleton"/>
    <property type="evidence" value="ECO:0007669"/>
    <property type="project" value="TreeGrafter"/>
</dbReference>
<dbReference type="GO" id="GO:0017022">
    <property type="term" value="F:myosin binding"/>
    <property type="evidence" value="ECO:0007669"/>
    <property type="project" value="TreeGrafter"/>
</dbReference>
<dbReference type="InterPro" id="IPR006788">
    <property type="entry name" value="Myrip/Melanophilin"/>
</dbReference>
<dbReference type="RefSeq" id="XP_019662940.1">
    <property type="nucleotide sequence ID" value="XM_019807381.2"/>
</dbReference>
<dbReference type="InterPro" id="IPR010911">
    <property type="entry name" value="Rab_BD"/>
</dbReference>
<keyword evidence="5" id="KW-0862">Zinc</keyword>
<sequence>MGRKLDLSGLTDDETEHVLQVVQRDFNLRKKEEERLSEMKQRLAEEGSKCSILSKHQKFVEHCCMRCCSPFTFLVNTKRRCADCKFNVCKSCCSYQKHEKVWICYVCQQARLLRTQSLEWFYSNVKSRFKRFGSAKVLKNLYRKHRLESGACFDILGGNFFEANLENEGSISGSDSTFYRQSEGHSMMDTLAVALRVAEEAIEEAISKAEAYGDSLDKQNEASYLRDHKEELTEELATTILQKQSPSAFSLPREDALKMPSLETASRPLKGPGQPPQEEAALSSWRSTDRLDETNLAEVLQSPDGNWVALKDGTLPHTRLLAKPKSGTFQALEAASSMASAYDEMGSDSEEDFDWSEALSTLCPRPRGRPRNPQPQPTQAQGSDQGPSAASSGLSPNPEAMCSDSETSSASSSREAGRRARLSWVQRKAPRDPTAEKMRLQGELDVNFNPQAASRETSDSSEPEEAPHAADRKARRWRRARVGSEEPSEELSSPNAHSQGLDVHQVSGDLSETDISNEPRHPQTGVATTEEKLKNRLYELAMKMSEKETSSGEDQESEPKTESENHKESLSSEDNSQGVQEELKKKYSAVSLCNISTEVLKVINATEELIAESTGPWEFPPVPPDREKGTFPLGTDQVRLDEQLTSLEENVYLAAGTVYGLEGQLNELEDAARCIHSGTNETELADLEDQVATAAAQVHHAELQISDIESRISALTIAGLNIAPCVRLTRKRDQKQRNQVQTIDTSRQQRRKLPAPPVKAENIEASSVTTMKTFNRNFILQGSSTNRMNERKSTTKDLVEPTLEAAVLY</sequence>
<comment type="subcellular location">
    <subcellularLocation>
        <location evidence="1">Cytoplasm</location>
        <location evidence="1">Perinuclear region</location>
    </subcellularLocation>
</comment>
<keyword evidence="9" id="KW-1185">Reference proteome</keyword>
<dbReference type="Ensembl" id="ENSAMET00000050140.1">
    <property type="protein sequence ID" value="ENSAMEP00000032923.1"/>
    <property type="gene ID" value="ENSAMEG00000001633.2"/>
</dbReference>
<evidence type="ECO:0000256" key="4">
    <source>
        <dbReference type="ARBA" id="ARBA00022771"/>
    </source>
</evidence>
<dbReference type="GO" id="GO:0006886">
    <property type="term" value="P:intracellular protein transport"/>
    <property type="evidence" value="ECO:0007669"/>
    <property type="project" value="InterPro"/>
</dbReference>
<evidence type="ECO:0000313" key="8">
    <source>
        <dbReference type="Ensembl" id="ENSAMEP00000032923.1"/>
    </source>
</evidence>
<evidence type="ECO:0000256" key="5">
    <source>
        <dbReference type="ARBA" id="ARBA00022833"/>
    </source>
</evidence>
<keyword evidence="4" id="KW-0863">Zinc-finger</keyword>
<dbReference type="Pfam" id="PF02318">
    <property type="entry name" value="FYVE_2"/>
    <property type="match status" value="1"/>
</dbReference>
<dbReference type="InterPro" id="IPR013083">
    <property type="entry name" value="Znf_RING/FYVE/PHD"/>
</dbReference>
<protein>
    <submittedName>
        <fullName evidence="8">Myosin VIIA and Rab interacting protein</fullName>
    </submittedName>
</protein>
<evidence type="ECO:0000313" key="9">
    <source>
        <dbReference type="Proteomes" id="UP000008912"/>
    </source>
</evidence>
<dbReference type="SUPFAM" id="SSF57903">
    <property type="entry name" value="FYVE/PHD zinc finger"/>
    <property type="match status" value="1"/>
</dbReference>
<dbReference type="Proteomes" id="UP000008912">
    <property type="component" value="Unassembled WGS sequence"/>
</dbReference>
<evidence type="ECO:0000256" key="2">
    <source>
        <dbReference type="ARBA" id="ARBA00022490"/>
    </source>
</evidence>
<feature type="region of interest" description="Disordered" evidence="6">
    <location>
        <begin position="733"/>
        <end position="760"/>
    </location>
</feature>
<reference evidence="8" key="3">
    <citation type="submission" date="2025-09" db="UniProtKB">
        <authorList>
            <consortium name="Ensembl"/>
        </authorList>
    </citation>
    <scope>IDENTIFICATION</scope>
</reference>
<evidence type="ECO:0000256" key="1">
    <source>
        <dbReference type="ARBA" id="ARBA00004556"/>
    </source>
</evidence>
<feature type="domain" description="RabBD" evidence="7">
    <location>
        <begin position="4"/>
        <end position="124"/>
    </location>
</feature>
<feature type="compositionally biased region" description="Basic and acidic residues" evidence="6">
    <location>
        <begin position="429"/>
        <end position="442"/>
    </location>
</feature>
<dbReference type="InterPro" id="IPR041282">
    <property type="entry name" value="FYVE_2"/>
</dbReference>
<feature type="region of interest" description="Disordered" evidence="6">
    <location>
        <begin position="545"/>
        <end position="580"/>
    </location>
</feature>
<dbReference type="GO" id="GO:0008270">
    <property type="term" value="F:zinc ion binding"/>
    <property type="evidence" value="ECO:0007669"/>
    <property type="project" value="UniProtKB-KW"/>
</dbReference>
<dbReference type="CTD" id="25924"/>
<accession>A0A7N5K094</accession>
<dbReference type="GO" id="GO:0031267">
    <property type="term" value="F:small GTPase binding"/>
    <property type="evidence" value="ECO:0007669"/>
    <property type="project" value="InterPro"/>
</dbReference>
<dbReference type="GeneID" id="100473210"/>
<dbReference type="FunFam" id="3.30.40.10:FF:000018">
    <property type="entry name" value="Synaptotagmin-like 5, isoform CRA_a"/>
    <property type="match status" value="1"/>
</dbReference>
<gene>
    <name evidence="8" type="primary">MYRIP</name>
</gene>
<proteinExistence type="predicted"/>
<evidence type="ECO:0000256" key="6">
    <source>
        <dbReference type="SAM" id="MobiDB-lite"/>
    </source>
</evidence>
<dbReference type="InterPro" id="IPR011011">
    <property type="entry name" value="Znf_FYVE_PHD"/>
</dbReference>
<reference evidence="8 9" key="1">
    <citation type="journal article" date="2010" name="Nature">
        <title>The sequence and de novo assembly of the giant panda genome.</title>
        <authorList>
            <person name="Li R."/>
            <person name="Fan W."/>
            <person name="Tian G."/>
            <person name="Zhu H."/>
            <person name="He L."/>
            <person name="Cai J."/>
            <person name="Huang Q."/>
            <person name="Cai Q."/>
            <person name="Li B."/>
            <person name="Bai Y."/>
            <person name="Zhang Z."/>
            <person name="Zhang Y."/>
            <person name="Wang W."/>
            <person name="Li J."/>
            <person name="Wei F."/>
            <person name="Li H."/>
            <person name="Jian M."/>
            <person name="Li J."/>
            <person name="Zhang Z."/>
            <person name="Nielsen R."/>
            <person name="Li D."/>
            <person name="Gu W."/>
            <person name="Yang Z."/>
            <person name="Xuan Z."/>
            <person name="Ryder O.A."/>
            <person name="Leung F.C."/>
            <person name="Zhou Y."/>
            <person name="Cao J."/>
            <person name="Sun X."/>
            <person name="Fu Y."/>
            <person name="Fang X."/>
            <person name="Guo X."/>
            <person name="Wang B."/>
            <person name="Hou R."/>
            <person name="Shen F."/>
            <person name="Mu B."/>
            <person name="Ni P."/>
            <person name="Lin R."/>
            <person name="Qian W."/>
            <person name="Wang G."/>
            <person name="Yu C."/>
            <person name="Nie W."/>
            <person name="Wang J."/>
            <person name="Wu Z."/>
            <person name="Liang H."/>
            <person name="Min J."/>
            <person name="Wu Q."/>
            <person name="Cheng S."/>
            <person name="Ruan J."/>
            <person name="Wang M."/>
            <person name="Shi Z."/>
            <person name="Wen M."/>
            <person name="Liu B."/>
            <person name="Ren X."/>
            <person name="Zheng H."/>
            <person name="Dong D."/>
            <person name="Cook K."/>
            <person name="Shan G."/>
            <person name="Zhang H."/>
            <person name="Kosiol C."/>
            <person name="Xie X."/>
            <person name="Lu Z."/>
            <person name="Zheng H."/>
            <person name="Li Y."/>
            <person name="Steiner C.C."/>
            <person name="Lam T.T."/>
            <person name="Lin S."/>
            <person name="Zhang Q."/>
            <person name="Li G."/>
            <person name="Tian J."/>
            <person name="Gong T."/>
            <person name="Liu H."/>
            <person name="Zhang D."/>
            <person name="Fang L."/>
            <person name="Ye C."/>
            <person name="Zhang J."/>
            <person name="Hu W."/>
            <person name="Xu A."/>
            <person name="Ren Y."/>
            <person name="Zhang G."/>
            <person name="Bruford M.W."/>
            <person name="Li Q."/>
            <person name="Ma L."/>
            <person name="Guo Y."/>
            <person name="An N."/>
            <person name="Hu Y."/>
            <person name="Zheng Y."/>
            <person name="Shi Y."/>
            <person name="Li Z."/>
            <person name="Liu Q."/>
            <person name="Chen Y."/>
            <person name="Zhao J."/>
            <person name="Qu N."/>
            <person name="Zhao S."/>
            <person name="Tian F."/>
            <person name="Wang X."/>
            <person name="Wang H."/>
            <person name="Xu L."/>
            <person name="Liu X."/>
            <person name="Vinar T."/>
            <person name="Wang Y."/>
            <person name="Lam T.W."/>
            <person name="Yiu S.M."/>
            <person name="Liu S."/>
            <person name="Zhang H."/>
            <person name="Li D."/>
            <person name="Huang Y."/>
            <person name="Wang X."/>
            <person name="Yang G."/>
            <person name="Jiang Z."/>
            <person name="Wang J."/>
            <person name="Qin N."/>
            <person name="Li L."/>
            <person name="Li J."/>
            <person name="Bolund L."/>
            <person name="Kristiansen K."/>
            <person name="Wong G.K."/>
            <person name="Olson M."/>
            <person name="Zhang X."/>
            <person name="Li S."/>
            <person name="Yang H."/>
            <person name="Wang J."/>
            <person name="Wang J."/>
        </authorList>
    </citation>
    <scope>NUCLEOTIDE SEQUENCE [LARGE SCALE GENOMIC DNA]</scope>
</reference>
<dbReference type="OrthoDB" id="10072397at2759"/>
<evidence type="ECO:0000259" key="7">
    <source>
        <dbReference type="PROSITE" id="PS50916"/>
    </source>
</evidence>
<dbReference type="GeneTree" id="ENSGT00950000183138"/>
<feature type="compositionally biased region" description="Low complexity" evidence="6">
    <location>
        <begin position="400"/>
        <end position="414"/>
    </location>
</feature>
<evidence type="ECO:0000256" key="3">
    <source>
        <dbReference type="ARBA" id="ARBA00022723"/>
    </source>
</evidence>
<feature type="compositionally biased region" description="Polar residues" evidence="6">
    <location>
        <begin position="382"/>
        <end position="395"/>
    </location>
</feature>